<dbReference type="eggNOG" id="COG0249">
    <property type="taxonomic scope" value="Bacteria"/>
</dbReference>
<accession>W7YCK6</accession>
<dbReference type="RefSeq" id="WP_027471423.1">
    <property type="nucleotide sequence ID" value="NZ_BAMD01000073.1"/>
</dbReference>
<sequence length="442" mass="50609">MVFKIDKQTIGDLKMVGGYKGDDVFSFYNRTKTRGGANLMRDMFLYPRSSEDEIMNRVNMIKFFKEKELTFSFKKEAFDVVEDYLKNIDERTRLSAHQDNLQRKFNSAIGADSGYQQLQKGVVNTLQFILDLKSFLNSLDGNGSTAEFGKTIGTINEILNKRNFSFVTELQKISKPNYTKTAEFDQLFRFTESKEDILKLLYYVYEIDVYLALAEISMLHNFSFAEIVNDEANLIEMKGVYHPLVPNAISNNIKITEDNNMVFLTGANMAGKSTFMKTFSIAIYLCHMGFPVPAEKIRFSIQNGMFTTINLADNLNMGFSHFYAEVARVKKVAESLRNNDRMIVVFDELFRGTNVKDAYDATVAVMDAFASKRKCTFVISTHIIEAGEALKKLRDNIMFVYLPTLMNGKVPKYTYQITEGITEDRHGMVIINNEKILDILKK</sequence>
<proteinExistence type="predicted"/>
<dbReference type="SUPFAM" id="SSF52540">
    <property type="entry name" value="P-loop containing nucleoside triphosphate hydrolases"/>
    <property type="match status" value="1"/>
</dbReference>
<dbReference type="InterPro" id="IPR007696">
    <property type="entry name" value="DNA_mismatch_repair_MutS_core"/>
</dbReference>
<dbReference type="InterPro" id="IPR045076">
    <property type="entry name" value="MutS"/>
</dbReference>
<dbReference type="Gene3D" id="1.10.1420.10">
    <property type="match status" value="1"/>
</dbReference>
<dbReference type="EMBL" id="BAMD01000073">
    <property type="protein sequence ID" value="GAF05203.1"/>
    <property type="molecule type" value="Genomic_DNA"/>
</dbReference>
<evidence type="ECO:0000256" key="3">
    <source>
        <dbReference type="ARBA" id="ARBA00023125"/>
    </source>
</evidence>
<dbReference type="AlphaFoldDB" id="W7YCK6"/>
<keyword evidence="2" id="KW-0067">ATP-binding</keyword>
<keyword evidence="3" id="KW-0238">DNA-binding</keyword>
<feature type="domain" description="DNA mismatch repair proteins mutS family" evidence="4">
    <location>
        <begin position="259"/>
        <end position="438"/>
    </location>
</feature>
<dbReference type="GO" id="GO:0005524">
    <property type="term" value="F:ATP binding"/>
    <property type="evidence" value="ECO:0007669"/>
    <property type="project" value="UniProtKB-KW"/>
</dbReference>
<dbReference type="InterPro" id="IPR000432">
    <property type="entry name" value="DNA_mismatch_repair_MutS_C"/>
</dbReference>
<dbReference type="InterPro" id="IPR027417">
    <property type="entry name" value="P-loop_NTPase"/>
</dbReference>
<organism evidence="5 6">
    <name type="scientific">Saccharicrinis fermentans DSM 9555 = JCM 21142</name>
    <dbReference type="NCBI Taxonomy" id="869213"/>
    <lineage>
        <taxon>Bacteria</taxon>
        <taxon>Pseudomonadati</taxon>
        <taxon>Bacteroidota</taxon>
        <taxon>Bacteroidia</taxon>
        <taxon>Marinilabiliales</taxon>
        <taxon>Marinilabiliaceae</taxon>
        <taxon>Saccharicrinis</taxon>
    </lineage>
</organism>
<evidence type="ECO:0000313" key="6">
    <source>
        <dbReference type="Proteomes" id="UP000019402"/>
    </source>
</evidence>
<dbReference type="Proteomes" id="UP000019402">
    <property type="component" value="Unassembled WGS sequence"/>
</dbReference>
<reference evidence="5 6" key="1">
    <citation type="journal article" date="2014" name="Genome Announc.">
        <title>Draft Genome Sequence of Cytophaga fermentans JCM 21142T, a Facultative Anaerobe Isolated from Marine Mud.</title>
        <authorList>
            <person name="Starns D."/>
            <person name="Oshima K."/>
            <person name="Suda W."/>
            <person name="Iino T."/>
            <person name="Yuki M."/>
            <person name="Inoue J."/>
            <person name="Kitamura K."/>
            <person name="Iida T."/>
            <person name="Darby A."/>
            <person name="Hattori M."/>
            <person name="Ohkuma M."/>
        </authorList>
    </citation>
    <scope>NUCLEOTIDE SEQUENCE [LARGE SCALE GENOMIC DNA]</scope>
    <source>
        <strain evidence="5 6">JCM 21142</strain>
    </source>
</reference>
<dbReference type="GO" id="GO:0140664">
    <property type="term" value="F:ATP-dependent DNA damage sensor activity"/>
    <property type="evidence" value="ECO:0007669"/>
    <property type="project" value="InterPro"/>
</dbReference>
<evidence type="ECO:0000256" key="2">
    <source>
        <dbReference type="ARBA" id="ARBA00022840"/>
    </source>
</evidence>
<dbReference type="GO" id="GO:0006298">
    <property type="term" value="P:mismatch repair"/>
    <property type="evidence" value="ECO:0007669"/>
    <property type="project" value="InterPro"/>
</dbReference>
<evidence type="ECO:0000313" key="5">
    <source>
        <dbReference type="EMBL" id="GAF05203.1"/>
    </source>
</evidence>
<keyword evidence="1" id="KW-0547">Nucleotide-binding</keyword>
<dbReference type="SMART" id="SM00534">
    <property type="entry name" value="MUTSac"/>
    <property type="match status" value="1"/>
</dbReference>
<dbReference type="Pfam" id="PF00488">
    <property type="entry name" value="MutS_V"/>
    <property type="match status" value="1"/>
</dbReference>
<dbReference type="PANTHER" id="PTHR11361">
    <property type="entry name" value="DNA MISMATCH REPAIR PROTEIN MUTS FAMILY MEMBER"/>
    <property type="match status" value="1"/>
</dbReference>
<dbReference type="STRING" id="869213.GCA_000517085_01647"/>
<comment type="caution">
    <text evidence="5">The sequence shown here is derived from an EMBL/GenBank/DDBJ whole genome shotgun (WGS) entry which is preliminary data.</text>
</comment>
<dbReference type="GO" id="GO:0005829">
    <property type="term" value="C:cytosol"/>
    <property type="evidence" value="ECO:0007669"/>
    <property type="project" value="TreeGrafter"/>
</dbReference>
<name>W7YCK6_9BACT</name>
<dbReference type="OrthoDB" id="9802448at2"/>
<dbReference type="SUPFAM" id="SSF48334">
    <property type="entry name" value="DNA repair protein MutS, domain III"/>
    <property type="match status" value="1"/>
</dbReference>
<dbReference type="InterPro" id="IPR036187">
    <property type="entry name" value="DNA_mismatch_repair_MutS_sf"/>
</dbReference>
<dbReference type="PANTHER" id="PTHR11361:SF99">
    <property type="entry name" value="DNA MISMATCH REPAIR PROTEIN"/>
    <property type="match status" value="1"/>
</dbReference>
<dbReference type="GO" id="GO:0030983">
    <property type="term" value="F:mismatched DNA binding"/>
    <property type="evidence" value="ECO:0007669"/>
    <property type="project" value="InterPro"/>
</dbReference>
<protein>
    <submittedName>
        <fullName evidence="5">DNA mismatch repair protein MutS</fullName>
    </submittedName>
</protein>
<gene>
    <name evidence="5" type="ORF">JCM21142_93930</name>
</gene>
<evidence type="ECO:0000259" key="4">
    <source>
        <dbReference type="SMART" id="SM00534"/>
    </source>
</evidence>
<evidence type="ECO:0000256" key="1">
    <source>
        <dbReference type="ARBA" id="ARBA00022741"/>
    </source>
</evidence>
<dbReference type="Gene3D" id="3.40.50.300">
    <property type="entry name" value="P-loop containing nucleotide triphosphate hydrolases"/>
    <property type="match status" value="1"/>
</dbReference>
<dbReference type="Pfam" id="PF05192">
    <property type="entry name" value="MutS_III"/>
    <property type="match status" value="1"/>
</dbReference>
<keyword evidence="6" id="KW-1185">Reference proteome</keyword>